<organism evidence="2 3">
    <name type="scientific">Lactarius akahatsu</name>
    <dbReference type="NCBI Taxonomy" id="416441"/>
    <lineage>
        <taxon>Eukaryota</taxon>
        <taxon>Fungi</taxon>
        <taxon>Dikarya</taxon>
        <taxon>Basidiomycota</taxon>
        <taxon>Agaricomycotina</taxon>
        <taxon>Agaricomycetes</taxon>
        <taxon>Russulales</taxon>
        <taxon>Russulaceae</taxon>
        <taxon>Lactarius</taxon>
    </lineage>
</organism>
<name>A0AAD4L5L8_9AGAM</name>
<dbReference type="PANTHER" id="PTHR46938">
    <property type="entry name" value="DISCOIDIN-1 SUBUNIT A-RELATED-RELATED"/>
    <property type="match status" value="1"/>
</dbReference>
<keyword evidence="3" id="KW-1185">Reference proteome</keyword>
<dbReference type="InterPro" id="IPR052487">
    <property type="entry name" value="Galactose-binding_lectin"/>
</dbReference>
<protein>
    <recommendedName>
        <fullName evidence="1">H-type lectin domain-containing protein</fullName>
    </recommendedName>
</protein>
<gene>
    <name evidence="2" type="ORF">EDB92DRAFT_192779</name>
</gene>
<feature type="domain" description="H-type lectin" evidence="1">
    <location>
        <begin position="204"/>
        <end position="263"/>
    </location>
</feature>
<proteinExistence type="predicted"/>
<dbReference type="Gene3D" id="2.60.40.2080">
    <property type="match status" value="3"/>
</dbReference>
<reference evidence="2" key="1">
    <citation type="submission" date="2022-01" db="EMBL/GenBank/DDBJ databases">
        <title>Comparative genomics reveals a dynamic genome evolution in the ectomycorrhizal milk-cap (Lactarius) mushrooms.</title>
        <authorList>
            <consortium name="DOE Joint Genome Institute"/>
            <person name="Lebreton A."/>
            <person name="Tang N."/>
            <person name="Kuo A."/>
            <person name="LaButti K."/>
            <person name="Drula E."/>
            <person name="Barry K."/>
            <person name="Clum A."/>
            <person name="Lipzen A."/>
            <person name="Mousain D."/>
            <person name="Ng V."/>
            <person name="Wang R."/>
            <person name="Wang X."/>
            <person name="Dai Y."/>
            <person name="Henrissat B."/>
            <person name="Grigoriev I.V."/>
            <person name="Guerin-Laguette A."/>
            <person name="Yu F."/>
            <person name="Martin F.M."/>
        </authorList>
    </citation>
    <scope>NUCLEOTIDE SEQUENCE</scope>
    <source>
        <strain evidence="2">QP</strain>
    </source>
</reference>
<dbReference type="InterPro" id="IPR019019">
    <property type="entry name" value="H-type_lectin_domain"/>
</dbReference>
<accession>A0AAD4L5L8</accession>
<dbReference type="EMBL" id="JAKELL010000119">
    <property type="protein sequence ID" value="KAH8981240.1"/>
    <property type="molecule type" value="Genomic_DNA"/>
</dbReference>
<sequence length="264" mass="29602">MPTFCALDNSQSTLNFPRSFVHSPRLAQGLCKLDMGNNADIRVNSTVQNITKTSANFQITPWADTTLYSAGVNVIALAPGDLDFLTGEHMRNLWNNPNDPASVRIDFERPFITLSKVVVFFNCINLDRNHNWRVNTTATGIDVKGFTLNIETWSDTILYAARVCWIAYPEDHEHIFSGSVNTMDVRPWNQPQPKQSSKIGFGAVEFWKTPSVFIALNEIDFDYKANLRVNAYVDSVSTAGLVWHIESWADTTLYSAGATIIAFN</sequence>
<comment type="caution">
    <text evidence="2">The sequence shown here is derived from an EMBL/GenBank/DDBJ whole genome shotgun (WGS) entry which is preliminary data.</text>
</comment>
<dbReference type="GO" id="GO:0046871">
    <property type="term" value="F:N-acetylgalactosamine binding"/>
    <property type="evidence" value="ECO:0007669"/>
    <property type="project" value="TreeGrafter"/>
</dbReference>
<feature type="domain" description="H-type lectin" evidence="1">
    <location>
        <begin position="103"/>
        <end position="168"/>
    </location>
</feature>
<feature type="domain" description="H-type lectin" evidence="1">
    <location>
        <begin position="13"/>
        <end position="76"/>
    </location>
</feature>
<dbReference type="SUPFAM" id="SSF141086">
    <property type="entry name" value="Agglutinin HPA-like"/>
    <property type="match status" value="3"/>
</dbReference>
<dbReference type="AlphaFoldDB" id="A0AAD4L5L8"/>
<dbReference type="GO" id="GO:0098636">
    <property type="term" value="C:protein complex involved in cell adhesion"/>
    <property type="evidence" value="ECO:0007669"/>
    <property type="project" value="TreeGrafter"/>
</dbReference>
<dbReference type="GO" id="GO:0009986">
    <property type="term" value="C:cell surface"/>
    <property type="evidence" value="ECO:0007669"/>
    <property type="project" value="TreeGrafter"/>
</dbReference>
<evidence type="ECO:0000259" key="1">
    <source>
        <dbReference type="Pfam" id="PF09458"/>
    </source>
</evidence>
<evidence type="ECO:0000313" key="3">
    <source>
        <dbReference type="Proteomes" id="UP001201163"/>
    </source>
</evidence>
<dbReference type="Pfam" id="PF09458">
    <property type="entry name" value="H_lectin"/>
    <property type="match status" value="3"/>
</dbReference>
<evidence type="ECO:0000313" key="2">
    <source>
        <dbReference type="EMBL" id="KAH8981240.1"/>
    </source>
</evidence>
<dbReference type="InterPro" id="IPR037221">
    <property type="entry name" value="H-type_lectin_dom_sf"/>
</dbReference>
<dbReference type="Proteomes" id="UP001201163">
    <property type="component" value="Unassembled WGS sequence"/>
</dbReference>
<dbReference type="GO" id="GO:0030247">
    <property type="term" value="F:polysaccharide binding"/>
    <property type="evidence" value="ECO:0007669"/>
    <property type="project" value="TreeGrafter"/>
</dbReference>
<dbReference type="GO" id="GO:0098609">
    <property type="term" value="P:cell-cell adhesion"/>
    <property type="evidence" value="ECO:0007669"/>
    <property type="project" value="TreeGrafter"/>
</dbReference>
<dbReference type="GO" id="GO:0070492">
    <property type="term" value="F:oligosaccharide binding"/>
    <property type="evidence" value="ECO:0007669"/>
    <property type="project" value="TreeGrafter"/>
</dbReference>